<evidence type="ECO:0000256" key="1">
    <source>
        <dbReference type="SAM" id="MobiDB-lite"/>
    </source>
</evidence>
<dbReference type="EMBL" id="RYZI01000093">
    <property type="protein sequence ID" value="RWA11016.1"/>
    <property type="molecule type" value="Genomic_DNA"/>
</dbReference>
<dbReference type="PANTHER" id="PTHR36223">
    <property type="entry name" value="BETA-LACTAMASE-TYPE TRANSPEPTIDASE FOLD DOMAIN CONTAINING PROTEIN"/>
    <property type="match status" value="1"/>
</dbReference>
<dbReference type="STRING" id="363999.A0A439D9I1"/>
<proteinExistence type="predicted"/>
<comment type="caution">
    <text evidence="3">The sequence shown here is derived from an EMBL/GenBank/DDBJ whole genome shotgun (WGS) entry which is preliminary data.</text>
</comment>
<feature type="domain" description="DUF7918" evidence="2">
    <location>
        <begin position="9"/>
        <end position="238"/>
    </location>
</feature>
<accession>A0A439D9I1</accession>
<dbReference type="PANTHER" id="PTHR36223:SF1">
    <property type="entry name" value="TRANSCRIPTION ELONGATION FACTOR EAF N-TERMINAL DOMAIN-CONTAINING PROTEIN"/>
    <property type="match status" value="1"/>
</dbReference>
<sequence>MAINDDVPGLGVTVRCHGQPLHELEDPNTHDDDALACPTTSKYIECVDNAEFDVYIVVDPTYHWGYRDHVLVATTYIDGTHIRGSVIRSRETGYYGPAIRRIKGQEVCDPTGLWSLRNFKFAPVTTTDDSQKERVESDLKLAKSLGTIEVRFTRAIEHGPGISRQDHSAKEGTFELTEKSLKGKAVSHGTSYGASESINMPSWVDARDLMEDNGPILVFKFMYRSRDALKRELIIPRSPSRSPTLEDMTPAERDRLARERLNELRCFYQQQKIKRENAHPLIKREFGEVLDLTEDPPLPRPTKKSRLRDGKEVDVVDLTDD</sequence>
<dbReference type="AlphaFoldDB" id="A0A439D9I1"/>
<evidence type="ECO:0000313" key="3">
    <source>
        <dbReference type="EMBL" id="RWA11016.1"/>
    </source>
</evidence>
<dbReference type="Pfam" id="PF25534">
    <property type="entry name" value="DUF7918"/>
    <property type="match status" value="1"/>
</dbReference>
<name>A0A439D9I1_9PEZI</name>
<gene>
    <name evidence="3" type="ORF">EKO27_g4073</name>
</gene>
<dbReference type="Proteomes" id="UP000286045">
    <property type="component" value="Unassembled WGS sequence"/>
</dbReference>
<reference evidence="3 4" key="1">
    <citation type="submission" date="2018-12" db="EMBL/GenBank/DDBJ databases">
        <title>Draft genome sequence of Xylaria grammica IHI A82.</title>
        <authorList>
            <person name="Buettner E."/>
            <person name="Kellner H."/>
        </authorList>
    </citation>
    <scope>NUCLEOTIDE SEQUENCE [LARGE SCALE GENOMIC DNA]</scope>
    <source>
        <strain evidence="3 4">IHI A82</strain>
    </source>
</reference>
<evidence type="ECO:0000259" key="2">
    <source>
        <dbReference type="Pfam" id="PF25534"/>
    </source>
</evidence>
<evidence type="ECO:0000313" key="4">
    <source>
        <dbReference type="Proteomes" id="UP000286045"/>
    </source>
</evidence>
<dbReference type="InterPro" id="IPR057678">
    <property type="entry name" value="DUF7918"/>
</dbReference>
<organism evidence="3 4">
    <name type="scientific">Xylaria grammica</name>
    <dbReference type="NCBI Taxonomy" id="363999"/>
    <lineage>
        <taxon>Eukaryota</taxon>
        <taxon>Fungi</taxon>
        <taxon>Dikarya</taxon>
        <taxon>Ascomycota</taxon>
        <taxon>Pezizomycotina</taxon>
        <taxon>Sordariomycetes</taxon>
        <taxon>Xylariomycetidae</taxon>
        <taxon>Xylariales</taxon>
        <taxon>Xylariaceae</taxon>
        <taxon>Xylaria</taxon>
    </lineage>
</organism>
<keyword evidence="4" id="KW-1185">Reference proteome</keyword>
<protein>
    <recommendedName>
        <fullName evidence="2">DUF7918 domain-containing protein</fullName>
    </recommendedName>
</protein>
<feature type="region of interest" description="Disordered" evidence="1">
    <location>
        <begin position="292"/>
        <end position="321"/>
    </location>
</feature>